<dbReference type="AlphaFoldDB" id="M3G4X0"/>
<protein>
    <submittedName>
        <fullName evidence="1">Uncharacterized protein</fullName>
    </submittedName>
</protein>
<dbReference type="EMBL" id="AHOR02000040">
    <property type="protein sequence ID" value="EMF81014.1"/>
    <property type="molecule type" value="Genomic_DNA"/>
</dbReference>
<gene>
    <name evidence="1" type="ORF">LEP1GSC188_3512</name>
</gene>
<organism evidence="1 2">
    <name type="scientific">Leptospira weilii serovar Topaz str. LT2116</name>
    <dbReference type="NCBI Taxonomy" id="1088540"/>
    <lineage>
        <taxon>Bacteria</taxon>
        <taxon>Pseudomonadati</taxon>
        <taxon>Spirochaetota</taxon>
        <taxon>Spirochaetia</taxon>
        <taxon>Leptospirales</taxon>
        <taxon>Leptospiraceae</taxon>
        <taxon>Leptospira</taxon>
    </lineage>
</organism>
<dbReference type="Proteomes" id="UP000011770">
    <property type="component" value="Unassembled WGS sequence"/>
</dbReference>
<evidence type="ECO:0000313" key="2">
    <source>
        <dbReference type="Proteomes" id="UP000011770"/>
    </source>
</evidence>
<evidence type="ECO:0000313" key="1">
    <source>
        <dbReference type="EMBL" id="EMF81014.1"/>
    </source>
</evidence>
<name>M3G4X0_9LEPT</name>
<proteinExistence type="predicted"/>
<reference evidence="1 2" key="1">
    <citation type="submission" date="2013-01" db="EMBL/GenBank/DDBJ databases">
        <authorList>
            <person name="Harkins D.M."/>
            <person name="Durkin A.S."/>
            <person name="Brinkac L.M."/>
            <person name="Haft D.H."/>
            <person name="Selengut J.D."/>
            <person name="Sanka R."/>
            <person name="DePew J."/>
            <person name="Purushe J."/>
            <person name="Tulsiani S.M."/>
            <person name="Graham G.C."/>
            <person name="Burns M.-A."/>
            <person name="Dohnt M.F."/>
            <person name="Smythe L.D."/>
            <person name="McKay D.B."/>
            <person name="Craig S.B."/>
            <person name="Vinetz J.M."/>
            <person name="Sutton G.G."/>
            <person name="Nierman W.C."/>
            <person name="Fouts D.E."/>
        </authorList>
    </citation>
    <scope>NUCLEOTIDE SEQUENCE [LARGE SCALE GENOMIC DNA]</scope>
    <source>
        <strain evidence="1 2">LT2116</strain>
    </source>
</reference>
<sequence length="52" mass="6377">MWSCKIHRNRNYIQNPDKTEILQLFFNSIRHFNSKGQLEDIYFCLFLKIVTL</sequence>
<accession>M3G4X0</accession>
<comment type="caution">
    <text evidence="1">The sequence shown here is derived from an EMBL/GenBank/DDBJ whole genome shotgun (WGS) entry which is preliminary data.</text>
</comment>